<reference evidence="2 3" key="1">
    <citation type="submission" date="2019-09" db="EMBL/GenBank/DDBJ databases">
        <title>The hologenome of the rock-dwelling lichen Lasallia pustulata.</title>
        <authorList>
            <person name="Greshake Tzovaras B."/>
            <person name="Segers F."/>
            <person name="Bicker A."/>
            <person name="Dal Grande F."/>
            <person name="Otte J."/>
            <person name="Hankeln T."/>
            <person name="Schmitt I."/>
            <person name="Ebersberger I."/>
        </authorList>
    </citation>
    <scope>NUCLEOTIDE SEQUENCE [LARGE SCALE GENOMIC DNA]</scope>
    <source>
        <strain evidence="2">A1-1</strain>
    </source>
</reference>
<dbReference type="AlphaFoldDB" id="A0A5M8PSD6"/>
<feature type="compositionally biased region" description="Low complexity" evidence="1">
    <location>
        <begin position="140"/>
        <end position="158"/>
    </location>
</feature>
<evidence type="ECO:0000256" key="1">
    <source>
        <dbReference type="SAM" id="MobiDB-lite"/>
    </source>
</evidence>
<feature type="region of interest" description="Disordered" evidence="1">
    <location>
        <begin position="140"/>
        <end position="179"/>
    </location>
</feature>
<comment type="caution">
    <text evidence="2">The sequence shown here is derived from an EMBL/GenBank/DDBJ whole genome shotgun (WGS) entry which is preliminary data.</text>
</comment>
<dbReference type="Proteomes" id="UP000324767">
    <property type="component" value="Unassembled WGS sequence"/>
</dbReference>
<sequence length="480" mass="53111">MGPRPQGSATQSPRFRTSDGWRVIAALPARVAERGTTGTGRSLRHKALLRPGPHTRPTATIPRQRVFGMRPNHMPVTTSLLHPRRQQVVLVAPLREGIGLVGGVPTKRPRTLFIGRPTRLLPTPARFLLLVVVATPTISPVDSVPEPSSSHWAPEPTGLTGGGGSPPLPAAAAEEKSERRRTLMACTQVDTAIPMEDRDWRAQYVARAHNKYDAHIGEKGKLKTYREYRHDDDGIDDEEIRPIEMVMLLMRELMLMLGADDRPTWGSLSLLSEPHDQPYPTQPYITKPLQFHSVTNPDTIPYKFPTVGAGDGAMGRGMPYQGHRTTVRLYDGVTIRQCSCTTYDVQRTTVRQYGQVTPADTTKKSTTRTSYYDKPDSTTETFRHPPSYRGREFRQGSQRGSRCDQGRNPNYLPVAEKLSTTSVQSFAGPPRKKGDFVSKDKLDAQKAAGLCIKCEVAGHWTNKCETGWSTAVTAGVNVSK</sequence>
<feature type="region of interest" description="Disordered" evidence="1">
    <location>
        <begin position="357"/>
        <end position="409"/>
    </location>
</feature>
<evidence type="ECO:0000313" key="2">
    <source>
        <dbReference type="EMBL" id="KAA6412478.1"/>
    </source>
</evidence>
<protein>
    <submittedName>
        <fullName evidence="2">Uncharacterized protein</fullName>
    </submittedName>
</protein>
<organism evidence="2 3">
    <name type="scientific">Lasallia pustulata</name>
    <dbReference type="NCBI Taxonomy" id="136370"/>
    <lineage>
        <taxon>Eukaryota</taxon>
        <taxon>Fungi</taxon>
        <taxon>Dikarya</taxon>
        <taxon>Ascomycota</taxon>
        <taxon>Pezizomycotina</taxon>
        <taxon>Lecanoromycetes</taxon>
        <taxon>OSLEUM clade</taxon>
        <taxon>Umbilicariomycetidae</taxon>
        <taxon>Umbilicariales</taxon>
        <taxon>Umbilicariaceae</taxon>
        <taxon>Lasallia</taxon>
    </lineage>
</organism>
<gene>
    <name evidence="2" type="ORF">FRX48_03469</name>
</gene>
<evidence type="ECO:0000313" key="3">
    <source>
        <dbReference type="Proteomes" id="UP000324767"/>
    </source>
</evidence>
<dbReference type="EMBL" id="VXIT01000005">
    <property type="protein sequence ID" value="KAA6412478.1"/>
    <property type="molecule type" value="Genomic_DNA"/>
</dbReference>
<proteinExistence type="predicted"/>
<accession>A0A5M8PSD6</accession>
<name>A0A5M8PSD6_9LECA</name>
<feature type="compositionally biased region" description="Basic and acidic residues" evidence="1">
    <location>
        <begin position="371"/>
        <end position="394"/>
    </location>
</feature>